<reference evidence="1" key="1">
    <citation type="journal article" date="2023" name="Plant J.">
        <title>The genome of the king protea, Protea cynaroides.</title>
        <authorList>
            <person name="Chang J."/>
            <person name="Duong T.A."/>
            <person name="Schoeman C."/>
            <person name="Ma X."/>
            <person name="Roodt D."/>
            <person name="Barker N."/>
            <person name="Li Z."/>
            <person name="Van de Peer Y."/>
            <person name="Mizrachi E."/>
        </authorList>
    </citation>
    <scope>NUCLEOTIDE SEQUENCE</scope>
    <source>
        <tissue evidence="1">Young leaves</tissue>
    </source>
</reference>
<accession>A0A9Q0KJ06</accession>
<evidence type="ECO:0000313" key="1">
    <source>
        <dbReference type="EMBL" id="KAJ4971360.1"/>
    </source>
</evidence>
<dbReference type="AlphaFoldDB" id="A0A9Q0KJ06"/>
<keyword evidence="2" id="KW-1185">Reference proteome</keyword>
<dbReference type="Proteomes" id="UP001141806">
    <property type="component" value="Unassembled WGS sequence"/>
</dbReference>
<name>A0A9Q0KJ06_9MAGN</name>
<comment type="caution">
    <text evidence="1">The sequence shown here is derived from an EMBL/GenBank/DDBJ whole genome shotgun (WGS) entry which is preliminary data.</text>
</comment>
<sequence>MFTGVPHPCAMFTGVPHATTGGSLAATGVSSAATGVSSAVTGGLVEGENFPVRSSNQNLERPIVDLGRFLGFPSQEISAPVLGNNISVAQPNEVSTTAVNDLRDRRRFTRKKRRWLNREKEKDQAMDARPVNAAEGVSQPGFAATVEPMHQRSFAAVLSGLPDLHKLPEPVVEGGITRVVIPQVAYDR</sequence>
<proteinExistence type="predicted"/>
<evidence type="ECO:0000313" key="2">
    <source>
        <dbReference type="Proteomes" id="UP001141806"/>
    </source>
</evidence>
<gene>
    <name evidence="1" type="ORF">NE237_004459</name>
</gene>
<dbReference type="EMBL" id="JAMYWD010000005">
    <property type="protein sequence ID" value="KAJ4971360.1"/>
    <property type="molecule type" value="Genomic_DNA"/>
</dbReference>
<protein>
    <submittedName>
        <fullName evidence="1">Uncharacterized protein</fullName>
    </submittedName>
</protein>
<organism evidence="1 2">
    <name type="scientific">Protea cynaroides</name>
    <dbReference type="NCBI Taxonomy" id="273540"/>
    <lineage>
        <taxon>Eukaryota</taxon>
        <taxon>Viridiplantae</taxon>
        <taxon>Streptophyta</taxon>
        <taxon>Embryophyta</taxon>
        <taxon>Tracheophyta</taxon>
        <taxon>Spermatophyta</taxon>
        <taxon>Magnoliopsida</taxon>
        <taxon>Proteales</taxon>
        <taxon>Proteaceae</taxon>
        <taxon>Protea</taxon>
    </lineage>
</organism>